<dbReference type="Proteomes" id="UP001596201">
    <property type="component" value="Unassembled WGS sequence"/>
</dbReference>
<keyword evidence="1" id="KW-1133">Transmembrane helix</keyword>
<organism evidence="2 3">
    <name type="scientific">Salinirubrum litoreum</name>
    <dbReference type="NCBI Taxonomy" id="1126234"/>
    <lineage>
        <taxon>Archaea</taxon>
        <taxon>Methanobacteriati</taxon>
        <taxon>Methanobacteriota</taxon>
        <taxon>Stenosarchaea group</taxon>
        <taxon>Halobacteria</taxon>
        <taxon>Halobacteriales</taxon>
        <taxon>Haloferacaceae</taxon>
        <taxon>Salinirubrum</taxon>
    </lineage>
</organism>
<keyword evidence="3" id="KW-1185">Reference proteome</keyword>
<gene>
    <name evidence="2" type="ORF">ACFPJ5_02685</name>
</gene>
<feature type="transmembrane region" description="Helical" evidence="1">
    <location>
        <begin position="7"/>
        <end position="27"/>
    </location>
</feature>
<proteinExistence type="predicted"/>
<evidence type="ECO:0000313" key="2">
    <source>
        <dbReference type="EMBL" id="MFC5365828.1"/>
    </source>
</evidence>
<comment type="caution">
    <text evidence="2">The sequence shown here is derived from an EMBL/GenBank/DDBJ whole genome shotgun (WGS) entry which is preliminary data.</text>
</comment>
<reference evidence="2 3" key="1">
    <citation type="journal article" date="2019" name="Int. J. Syst. Evol. Microbiol.">
        <title>The Global Catalogue of Microorganisms (GCM) 10K type strain sequencing project: providing services to taxonomists for standard genome sequencing and annotation.</title>
        <authorList>
            <consortium name="The Broad Institute Genomics Platform"/>
            <consortium name="The Broad Institute Genome Sequencing Center for Infectious Disease"/>
            <person name="Wu L."/>
            <person name="Ma J."/>
        </authorList>
    </citation>
    <scope>NUCLEOTIDE SEQUENCE [LARGE SCALE GENOMIC DNA]</scope>
    <source>
        <strain evidence="2 3">CGMCC 1.12237</strain>
    </source>
</reference>
<evidence type="ECO:0000313" key="3">
    <source>
        <dbReference type="Proteomes" id="UP001596201"/>
    </source>
</evidence>
<accession>A0ABD5R7F5</accession>
<evidence type="ECO:0000256" key="1">
    <source>
        <dbReference type="SAM" id="Phobius"/>
    </source>
</evidence>
<dbReference type="AlphaFoldDB" id="A0ABD5R7F5"/>
<protein>
    <submittedName>
        <fullName evidence="2">Uncharacterized protein</fullName>
    </submittedName>
</protein>
<name>A0ABD5R7F5_9EURY</name>
<keyword evidence="1" id="KW-0472">Membrane</keyword>
<keyword evidence="1" id="KW-0812">Transmembrane</keyword>
<dbReference type="RefSeq" id="WP_227228856.1">
    <property type="nucleotide sequence ID" value="NZ_JAJCVJ010000001.1"/>
</dbReference>
<feature type="transmembrane region" description="Helical" evidence="1">
    <location>
        <begin position="33"/>
        <end position="53"/>
    </location>
</feature>
<sequence length="68" mass="7409">MTTTGIRYMAAFGFGFLAATLVLRYLFDYTAAQAIGTGVFAGLMSMGSTYISLRRQRRKEDGDAEAEA</sequence>
<dbReference type="EMBL" id="JBHSKX010000001">
    <property type="protein sequence ID" value="MFC5365828.1"/>
    <property type="molecule type" value="Genomic_DNA"/>
</dbReference>